<dbReference type="InterPro" id="IPR009057">
    <property type="entry name" value="Homeodomain-like_sf"/>
</dbReference>
<keyword evidence="5" id="KW-1185">Reference proteome</keyword>
<dbReference type="InterPro" id="IPR001647">
    <property type="entry name" value="HTH_TetR"/>
</dbReference>
<dbReference type="OrthoDB" id="9796019at2"/>
<evidence type="ECO:0000256" key="1">
    <source>
        <dbReference type="ARBA" id="ARBA00023015"/>
    </source>
</evidence>
<dbReference type="SUPFAM" id="SSF48498">
    <property type="entry name" value="Tetracyclin repressor-like, C-terminal domain"/>
    <property type="match status" value="1"/>
</dbReference>
<evidence type="ECO:0000313" key="5">
    <source>
        <dbReference type="Proteomes" id="UP000204221"/>
    </source>
</evidence>
<dbReference type="Pfam" id="PF16859">
    <property type="entry name" value="TetR_C_11"/>
    <property type="match status" value="1"/>
</dbReference>
<dbReference type="AlphaFoldDB" id="A0A221W774"/>
<accession>A0A221W774</accession>
<dbReference type="SUPFAM" id="SSF46689">
    <property type="entry name" value="Homeodomain-like"/>
    <property type="match status" value="1"/>
</dbReference>
<sequence length="200" mass="21810">MNARARRSQEEMLADIRAAALAELTEVGIGRMSMAGIAQRSGTARTSLHRRWSSPTEILLEAVEDSYPQETVSPGLDDLRGDLIRALEFLVDWTATPTARAVESILAERARHPELAQALYERVFDQKGGRFTRTVLMHYAEHGYLDPALVTDVVTDIGEALVLKHFADSGSPPDAVLLARIVDEAVLPAVGVPPVVGRES</sequence>
<keyword evidence="1" id="KW-0805">Transcription regulation</keyword>
<dbReference type="Proteomes" id="UP000204221">
    <property type="component" value="Chromosome"/>
</dbReference>
<dbReference type="Pfam" id="PF00440">
    <property type="entry name" value="TetR_N"/>
    <property type="match status" value="1"/>
</dbReference>
<gene>
    <name evidence="4" type="ORF">AHOG_19370</name>
</gene>
<evidence type="ECO:0000256" key="3">
    <source>
        <dbReference type="ARBA" id="ARBA00023163"/>
    </source>
</evidence>
<keyword evidence="2" id="KW-0238">DNA-binding</keyword>
<evidence type="ECO:0000256" key="2">
    <source>
        <dbReference type="ARBA" id="ARBA00023125"/>
    </source>
</evidence>
<dbReference type="KEGG" id="ahg:AHOG_19370"/>
<name>A0A221W774_9PSEU</name>
<dbReference type="RefSeq" id="WP_093942626.1">
    <property type="nucleotide sequence ID" value="NZ_CP022521.1"/>
</dbReference>
<proteinExistence type="predicted"/>
<keyword evidence="3" id="KW-0804">Transcription</keyword>
<reference evidence="4 5" key="1">
    <citation type="submission" date="2017-07" db="EMBL/GenBank/DDBJ databases">
        <title>Complete genome sequence of Actinoalloteichus hoggarensis DSM 45943, type strain of Actinoalloteichus hoggarensis.</title>
        <authorList>
            <person name="Ruckert C."/>
            <person name="Nouioui I."/>
            <person name="Willmese J."/>
            <person name="van Wezel G."/>
            <person name="Klenk H.-P."/>
            <person name="Kalinowski J."/>
            <person name="Zotchev S.B."/>
        </authorList>
    </citation>
    <scope>NUCLEOTIDE SEQUENCE [LARGE SCALE GENOMIC DNA]</scope>
    <source>
        <strain evidence="4 5">DSM 45943</strain>
    </source>
</reference>
<dbReference type="GO" id="GO:0003677">
    <property type="term" value="F:DNA binding"/>
    <property type="evidence" value="ECO:0007669"/>
    <property type="project" value="UniProtKB-UniRule"/>
</dbReference>
<dbReference type="Gene3D" id="1.10.357.10">
    <property type="entry name" value="Tetracycline Repressor, domain 2"/>
    <property type="match status" value="1"/>
</dbReference>
<protein>
    <submittedName>
        <fullName evidence="4">Transcriptional regulator, TetR family</fullName>
    </submittedName>
</protein>
<dbReference type="InterPro" id="IPR036271">
    <property type="entry name" value="Tet_transcr_reg_TetR-rel_C_sf"/>
</dbReference>
<dbReference type="Gene3D" id="1.10.10.60">
    <property type="entry name" value="Homeodomain-like"/>
    <property type="match status" value="1"/>
</dbReference>
<dbReference type="PROSITE" id="PS50977">
    <property type="entry name" value="HTH_TETR_2"/>
    <property type="match status" value="1"/>
</dbReference>
<dbReference type="EMBL" id="CP022521">
    <property type="protein sequence ID" value="ASO21496.1"/>
    <property type="molecule type" value="Genomic_DNA"/>
</dbReference>
<organism evidence="4 5">
    <name type="scientific">Actinoalloteichus hoggarensis</name>
    <dbReference type="NCBI Taxonomy" id="1470176"/>
    <lineage>
        <taxon>Bacteria</taxon>
        <taxon>Bacillati</taxon>
        <taxon>Actinomycetota</taxon>
        <taxon>Actinomycetes</taxon>
        <taxon>Pseudonocardiales</taxon>
        <taxon>Pseudonocardiaceae</taxon>
        <taxon>Actinoalloteichus</taxon>
    </lineage>
</organism>
<evidence type="ECO:0000313" key="4">
    <source>
        <dbReference type="EMBL" id="ASO21496.1"/>
    </source>
</evidence>
<dbReference type="InterPro" id="IPR011075">
    <property type="entry name" value="TetR_C"/>
</dbReference>